<comment type="caution">
    <text evidence="2">The sequence shown here is derived from an EMBL/GenBank/DDBJ whole genome shotgun (WGS) entry which is preliminary data.</text>
</comment>
<dbReference type="Pfam" id="PF00535">
    <property type="entry name" value="Glycos_transf_2"/>
    <property type="match status" value="1"/>
</dbReference>
<dbReference type="PANTHER" id="PTHR22916">
    <property type="entry name" value="GLYCOSYLTRANSFERASE"/>
    <property type="match status" value="1"/>
</dbReference>
<evidence type="ECO:0000313" key="3">
    <source>
        <dbReference type="Proteomes" id="UP001212170"/>
    </source>
</evidence>
<dbReference type="Proteomes" id="UP001212170">
    <property type="component" value="Unassembled WGS sequence"/>
</dbReference>
<evidence type="ECO:0000259" key="1">
    <source>
        <dbReference type="Pfam" id="PF00535"/>
    </source>
</evidence>
<dbReference type="EMBL" id="JAMZNK010000004">
    <property type="protein sequence ID" value="MDA6068800.1"/>
    <property type="molecule type" value="Genomic_DNA"/>
</dbReference>
<dbReference type="InterPro" id="IPR001173">
    <property type="entry name" value="Glyco_trans_2-like"/>
</dbReference>
<feature type="domain" description="Glycosyltransferase 2-like" evidence="1">
    <location>
        <begin position="10"/>
        <end position="137"/>
    </location>
</feature>
<dbReference type="InterPro" id="IPR029044">
    <property type="entry name" value="Nucleotide-diphossugar_trans"/>
</dbReference>
<proteinExistence type="predicted"/>
<accession>A0ABT4W9J3</accession>
<dbReference type="SUPFAM" id="SSF53448">
    <property type="entry name" value="Nucleotide-diphospho-sugar transferases"/>
    <property type="match status" value="1"/>
</dbReference>
<dbReference type="PANTHER" id="PTHR22916:SF3">
    <property type="entry name" value="UDP-GLCNAC:BETAGAL BETA-1,3-N-ACETYLGLUCOSAMINYLTRANSFERASE-LIKE PROTEIN 1"/>
    <property type="match status" value="1"/>
</dbReference>
<dbReference type="Gene3D" id="3.90.550.10">
    <property type="entry name" value="Spore Coat Polysaccharide Biosynthesis Protein SpsA, Chain A"/>
    <property type="match status" value="1"/>
</dbReference>
<dbReference type="RefSeq" id="WP_271334638.1">
    <property type="nucleotide sequence ID" value="NZ_JAMZNK010000004.1"/>
</dbReference>
<gene>
    <name evidence="2" type="ORF">NJT12_04120</name>
</gene>
<keyword evidence="3" id="KW-1185">Reference proteome</keyword>
<dbReference type="CDD" id="cd06433">
    <property type="entry name" value="GT_2_WfgS_like"/>
    <property type="match status" value="1"/>
</dbReference>
<reference evidence="2 3" key="1">
    <citation type="journal article" date="2023" name="Chemosphere">
        <title>Whole genome analysis of Flavobacterium aziz-sancarii sp. nov., isolated from Ardley Island (Antarctica), revealed a rich resistome and bioremediation potential.</title>
        <authorList>
            <person name="Otur C."/>
            <person name="Okay S."/>
            <person name="Kurt-Kizildogan A."/>
        </authorList>
    </citation>
    <scope>NUCLEOTIDE SEQUENCE [LARGE SCALE GENOMIC DNA]</scope>
    <source>
        <strain evidence="2 3">AC</strain>
    </source>
</reference>
<name>A0ABT4W9J3_9FLAO</name>
<evidence type="ECO:0000313" key="2">
    <source>
        <dbReference type="EMBL" id="MDA6068800.1"/>
    </source>
</evidence>
<organism evidence="2 3">
    <name type="scientific">Flavobacterium azizsancarii</name>
    <dbReference type="NCBI Taxonomy" id="2961580"/>
    <lineage>
        <taxon>Bacteria</taxon>
        <taxon>Pseudomonadati</taxon>
        <taxon>Bacteroidota</taxon>
        <taxon>Flavobacteriia</taxon>
        <taxon>Flavobacteriales</taxon>
        <taxon>Flavobacteriaceae</taxon>
        <taxon>Flavobacterium</taxon>
    </lineage>
</organism>
<protein>
    <submittedName>
        <fullName evidence="2">Glycosyltransferase</fullName>
    </submittedName>
</protein>
<sequence>MDLKNKPLISIITVCYNAVNTIEQTILSVINQGYEDYEYIIIDGVSTDGTIDIIKKYEDKISYWVSEPDKGIYDAMNKGISKASGVLIGMINADDWYENNAIEKIANKYLEYPDIGVFHGLIRYVNSDNVISAVIGFNSITLGEKMIQHPTCFVNKSIYDLYGTYSLAYKYASDYEFMLKIYENSVKFYFIDEIIANFREGGVSYSIQGQKEDYLIKYKYNKISYYRYFILSSYLNIKKIISYKFN</sequence>